<dbReference type="Proteomes" id="UP000002630">
    <property type="component" value="Linkage Group LG01"/>
</dbReference>
<evidence type="ECO:0000256" key="4">
    <source>
        <dbReference type="ARBA" id="ARBA00034320"/>
    </source>
</evidence>
<feature type="domain" description="CobW C-terminal" evidence="8">
    <location>
        <begin position="425"/>
        <end position="526"/>
    </location>
</feature>
<feature type="region of interest" description="Disordered" evidence="6">
    <location>
        <begin position="165"/>
        <end position="214"/>
    </location>
</feature>
<evidence type="ECO:0000313" key="10">
    <source>
        <dbReference type="Proteomes" id="UP000002630"/>
    </source>
</evidence>
<accession>D8LBU6</accession>
<feature type="compositionally biased region" description="Acidic residues" evidence="6">
    <location>
        <begin position="265"/>
        <end position="274"/>
    </location>
</feature>
<keyword evidence="2" id="KW-0378">Hydrolase</keyword>
<dbReference type="PANTHER" id="PTHR13748:SF62">
    <property type="entry name" value="COBW DOMAIN-CONTAINING PROTEIN"/>
    <property type="match status" value="1"/>
</dbReference>
<gene>
    <name evidence="9" type="primary">cobW</name>
    <name evidence="9" type="ORF">Esi_0000_0652</name>
</gene>
<keyword evidence="10" id="KW-1185">Reference proteome</keyword>
<evidence type="ECO:0000256" key="1">
    <source>
        <dbReference type="ARBA" id="ARBA00022741"/>
    </source>
</evidence>
<dbReference type="AlphaFoldDB" id="D8LBU6"/>
<dbReference type="GO" id="GO:0016787">
    <property type="term" value="F:hydrolase activity"/>
    <property type="evidence" value="ECO:0007669"/>
    <property type="project" value="UniProtKB-KW"/>
</dbReference>
<dbReference type="eggNOG" id="KOG2743">
    <property type="taxonomic scope" value="Eukaryota"/>
</dbReference>
<dbReference type="SUPFAM" id="SSF90002">
    <property type="entry name" value="Hypothetical protein YjiA, C-terminal domain"/>
    <property type="match status" value="1"/>
</dbReference>
<feature type="compositionally biased region" description="Low complexity" evidence="6">
    <location>
        <begin position="29"/>
        <end position="40"/>
    </location>
</feature>
<keyword evidence="3" id="KW-0143">Chaperone</keyword>
<dbReference type="EMBL" id="FN647682">
    <property type="protein sequence ID" value="CBN76805.1"/>
    <property type="molecule type" value="Genomic_DNA"/>
</dbReference>
<dbReference type="Gene3D" id="3.40.50.300">
    <property type="entry name" value="P-loop containing nucleotide triphosphate hydrolases"/>
    <property type="match status" value="1"/>
</dbReference>
<dbReference type="InterPro" id="IPR011629">
    <property type="entry name" value="CobW-like_C"/>
</dbReference>
<dbReference type="GO" id="GO:0000166">
    <property type="term" value="F:nucleotide binding"/>
    <property type="evidence" value="ECO:0007669"/>
    <property type="project" value="UniProtKB-KW"/>
</dbReference>
<dbReference type="EMBL" id="FN649726">
    <property type="protein sequence ID" value="CBN76805.1"/>
    <property type="molecule type" value="Genomic_DNA"/>
</dbReference>
<comment type="catalytic activity">
    <reaction evidence="5">
        <text>GTP + H2O = GDP + phosphate + H(+)</text>
        <dbReference type="Rhea" id="RHEA:19669"/>
        <dbReference type="ChEBI" id="CHEBI:15377"/>
        <dbReference type="ChEBI" id="CHEBI:15378"/>
        <dbReference type="ChEBI" id="CHEBI:37565"/>
        <dbReference type="ChEBI" id="CHEBI:43474"/>
        <dbReference type="ChEBI" id="CHEBI:58189"/>
    </reaction>
    <physiologicalReaction direction="left-to-right" evidence="5">
        <dbReference type="Rhea" id="RHEA:19670"/>
    </physiologicalReaction>
</comment>
<evidence type="ECO:0000256" key="6">
    <source>
        <dbReference type="SAM" id="MobiDB-lite"/>
    </source>
</evidence>
<feature type="region of interest" description="Disordered" evidence="6">
    <location>
        <begin position="531"/>
        <end position="553"/>
    </location>
</feature>
<protein>
    <submittedName>
        <fullName evidence="9">Similarity to cobalamin synthesis protein</fullName>
    </submittedName>
</protein>
<evidence type="ECO:0000313" key="9">
    <source>
        <dbReference type="EMBL" id="CBN76805.1"/>
    </source>
</evidence>
<dbReference type="SUPFAM" id="SSF52540">
    <property type="entry name" value="P-loop containing nucleoside triphosphate hydrolases"/>
    <property type="match status" value="1"/>
</dbReference>
<dbReference type="PANTHER" id="PTHR13748">
    <property type="entry name" value="COBW-RELATED"/>
    <property type="match status" value="1"/>
</dbReference>
<evidence type="ECO:0000259" key="8">
    <source>
        <dbReference type="Pfam" id="PF07683"/>
    </source>
</evidence>
<reference evidence="9 10" key="1">
    <citation type="journal article" date="2010" name="Nature">
        <title>The Ectocarpus genome and the independent evolution of multicellularity in brown algae.</title>
        <authorList>
            <person name="Cock J.M."/>
            <person name="Sterck L."/>
            <person name="Rouze P."/>
            <person name="Scornet D."/>
            <person name="Allen A.E."/>
            <person name="Amoutzias G."/>
            <person name="Anthouard V."/>
            <person name="Artiguenave F."/>
            <person name="Aury J.M."/>
            <person name="Badger J.H."/>
            <person name="Beszteri B."/>
            <person name="Billiau K."/>
            <person name="Bonnet E."/>
            <person name="Bothwell J.H."/>
            <person name="Bowler C."/>
            <person name="Boyen C."/>
            <person name="Brownlee C."/>
            <person name="Carrano C.J."/>
            <person name="Charrier B."/>
            <person name="Cho G.Y."/>
            <person name="Coelho S.M."/>
            <person name="Collen J."/>
            <person name="Corre E."/>
            <person name="Da Silva C."/>
            <person name="Delage L."/>
            <person name="Delaroque N."/>
            <person name="Dittami S.M."/>
            <person name="Doulbeau S."/>
            <person name="Elias M."/>
            <person name="Farnham G."/>
            <person name="Gachon C.M."/>
            <person name="Gschloessl B."/>
            <person name="Heesch S."/>
            <person name="Jabbari K."/>
            <person name="Jubin C."/>
            <person name="Kawai H."/>
            <person name="Kimura K."/>
            <person name="Kloareg B."/>
            <person name="Kupper F.C."/>
            <person name="Lang D."/>
            <person name="Le Bail A."/>
            <person name="Leblanc C."/>
            <person name="Lerouge P."/>
            <person name="Lohr M."/>
            <person name="Lopez P.J."/>
            <person name="Martens C."/>
            <person name="Maumus F."/>
            <person name="Michel G."/>
            <person name="Miranda-Saavedra D."/>
            <person name="Morales J."/>
            <person name="Moreau H."/>
            <person name="Motomura T."/>
            <person name="Nagasato C."/>
            <person name="Napoli C.A."/>
            <person name="Nelson D.R."/>
            <person name="Nyvall-Collen P."/>
            <person name="Peters A.F."/>
            <person name="Pommier C."/>
            <person name="Potin P."/>
            <person name="Poulain J."/>
            <person name="Quesneville H."/>
            <person name="Read B."/>
            <person name="Rensing S.A."/>
            <person name="Ritter A."/>
            <person name="Rousvoal S."/>
            <person name="Samanta M."/>
            <person name="Samson G."/>
            <person name="Schroeder D.C."/>
            <person name="Segurens B."/>
            <person name="Strittmatter M."/>
            <person name="Tonon T."/>
            <person name="Tregear J.W."/>
            <person name="Valentin K."/>
            <person name="von Dassow P."/>
            <person name="Yamagishi T."/>
            <person name="Van de Peer Y."/>
            <person name="Wincker P."/>
        </authorList>
    </citation>
    <scope>NUCLEOTIDE SEQUENCE [LARGE SCALE GENOMIC DNA]</scope>
    <source>
        <strain evidence="10">Ec32 / CCAP1310/4</strain>
    </source>
</reference>
<dbReference type="Gene3D" id="3.30.1220.10">
    <property type="entry name" value="CobW-like, C-terminal domain"/>
    <property type="match status" value="1"/>
</dbReference>
<evidence type="ECO:0000259" key="7">
    <source>
        <dbReference type="Pfam" id="PF02492"/>
    </source>
</evidence>
<evidence type="ECO:0000256" key="2">
    <source>
        <dbReference type="ARBA" id="ARBA00022801"/>
    </source>
</evidence>
<keyword evidence="1" id="KW-0547">Nucleotide-binding</keyword>
<dbReference type="Pfam" id="PF02492">
    <property type="entry name" value="cobW"/>
    <property type="match status" value="1"/>
</dbReference>
<sequence>MCIFCERARASLDDPLAGLDGVGGWDADSSTTTTTGGSSSRFNRGPRGSREATLTLRQKREAERCEELKRRARLPVTVITGFLGAGKTTFVNHLLSARHGRKLAVIENEFGEVAIDDALLGDGGVERGEEAQQVILMPNGCMCCRVRGDLVDALKRLIVSASERASLGDGDAPQQTQQEADKSPPPPSPGGDPLGGAAAPAVAPPSSEAAVARDTATAGGVEAAPAPAVAGAQLDGIILECSGLDELAPVLQGNGDAKSSTPVEEGAEEEEEAADSSAAAAAAATLVKSQLALSDRVLLNKSDLISPAQGDALVDAVKANFPGAAVTRCERGKVDVDLVLGVESFSLDKALEMDKHFADILADKKKNSDKHDGHHHHHRHGEAKANTPPHGGGEKSAAAAASSPGRDHRHAHDRLGAQSVGVEVAEGPIDWTKFTSWLKGFLEKEGEELIWRLKGVLWTTAANGSGAATTWGWGAGRRTVVQGLYGHFESEVSDWPAGATRVSRMVFIGDLSPRVQEALRAGVRSCVAVRRARPPPPKPRAIAGRERGSGVGGGGGGFASRLGAVKFGGGGNDLFL</sequence>
<evidence type="ECO:0000256" key="5">
    <source>
        <dbReference type="ARBA" id="ARBA00049117"/>
    </source>
</evidence>
<organism evidence="9 10">
    <name type="scientific">Ectocarpus siliculosus</name>
    <name type="common">Brown alga</name>
    <name type="synonym">Conferva siliculosa</name>
    <dbReference type="NCBI Taxonomy" id="2880"/>
    <lineage>
        <taxon>Eukaryota</taxon>
        <taxon>Sar</taxon>
        <taxon>Stramenopiles</taxon>
        <taxon>Ochrophyta</taxon>
        <taxon>PX clade</taxon>
        <taxon>Phaeophyceae</taxon>
        <taxon>Ectocarpales</taxon>
        <taxon>Ectocarpaceae</taxon>
        <taxon>Ectocarpus</taxon>
    </lineage>
</organism>
<feature type="region of interest" description="Disordered" evidence="6">
    <location>
        <begin position="251"/>
        <end position="278"/>
    </location>
</feature>
<comment type="similarity">
    <text evidence="4">Belongs to the SIMIBI class G3E GTPase family. ZNG1 subfamily.</text>
</comment>
<proteinExistence type="inferred from homology"/>
<dbReference type="OrthoDB" id="258627at2759"/>
<dbReference type="FunCoup" id="D8LBU6">
    <property type="interactions" value="11"/>
</dbReference>
<feature type="region of interest" description="Disordered" evidence="6">
    <location>
        <begin position="23"/>
        <end position="52"/>
    </location>
</feature>
<dbReference type="InParanoid" id="D8LBU6"/>
<dbReference type="InterPro" id="IPR027417">
    <property type="entry name" value="P-loop_NTPase"/>
</dbReference>
<feature type="domain" description="CobW/HypB/UreG nucleotide-binding" evidence="7">
    <location>
        <begin position="75"/>
        <end position="159"/>
    </location>
</feature>
<dbReference type="InterPro" id="IPR051316">
    <property type="entry name" value="Zinc-reg_GTPase_activator"/>
</dbReference>
<feature type="compositionally biased region" description="Low complexity" evidence="6">
    <location>
        <begin position="195"/>
        <end position="214"/>
    </location>
</feature>
<dbReference type="InterPro" id="IPR003495">
    <property type="entry name" value="CobW/HypB/UreG_nucleotide-bd"/>
</dbReference>
<dbReference type="STRING" id="2880.D8LBU6"/>
<evidence type="ECO:0000256" key="3">
    <source>
        <dbReference type="ARBA" id="ARBA00023186"/>
    </source>
</evidence>
<dbReference type="InterPro" id="IPR036627">
    <property type="entry name" value="CobW-likC_sf"/>
</dbReference>
<dbReference type="Pfam" id="PF07683">
    <property type="entry name" value="CobW_C"/>
    <property type="match status" value="1"/>
</dbReference>
<dbReference type="CDD" id="cd03112">
    <property type="entry name" value="CobW-like"/>
    <property type="match status" value="1"/>
</dbReference>
<dbReference type="GO" id="GO:0005737">
    <property type="term" value="C:cytoplasm"/>
    <property type="evidence" value="ECO:0007669"/>
    <property type="project" value="TreeGrafter"/>
</dbReference>
<name>D8LBU6_ECTSI</name>
<feature type="region of interest" description="Disordered" evidence="6">
    <location>
        <begin position="365"/>
        <end position="419"/>
    </location>
</feature>